<dbReference type="InterPro" id="IPR005548">
    <property type="entry name" value="Cell_div_FtsQ/DivIB_C"/>
</dbReference>
<comment type="caution">
    <text evidence="9">The sequence shown here is derived from an EMBL/GenBank/DDBJ whole genome shotgun (WGS) entry which is preliminary data.</text>
</comment>
<accession>A0ABW5U0S3</accession>
<keyword evidence="10" id="KW-1185">Reference proteome</keyword>
<evidence type="ECO:0000256" key="1">
    <source>
        <dbReference type="ARBA" id="ARBA00022475"/>
    </source>
</evidence>
<keyword evidence="4 7" id="KW-0812">Transmembrane</keyword>
<evidence type="ECO:0000256" key="2">
    <source>
        <dbReference type="ARBA" id="ARBA00022519"/>
    </source>
</evidence>
<keyword evidence="3 7" id="KW-0132">Cell division</keyword>
<keyword evidence="5 7" id="KW-1133">Transmembrane helix</keyword>
<keyword evidence="2 7" id="KW-0997">Cell inner membrane</keyword>
<keyword evidence="7" id="KW-0472">Membrane</keyword>
<evidence type="ECO:0000256" key="7">
    <source>
        <dbReference type="HAMAP-Rule" id="MF_00911"/>
    </source>
</evidence>
<keyword evidence="1 7" id="KW-1003">Cell membrane</keyword>
<comment type="subcellular location">
    <subcellularLocation>
        <location evidence="7">Cell inner membrane</location>
        <topology evidence="7">Single-pass type II membrane protein</topology>
    </subcellularLocation>
    <text evidence="7">Localizes to the division septum.</text>
</comment>
<name>A0ABW5U0S3_9RHOB</name>
<dbReference type="PANTHER" id="PTHR35851:SF1">
    <property type="entry name" value="CELL DIVISION PROTEIN FTSQ"/>
    <property type="match status" value="1"/>
</dbReference>
<evidence type="ECO:0000256" key="6">
    <source>
        <dbReference type="ARBA" id="ARBA00023306"/>
    </source>
</evidence>
<feature type="transmembrane region" description="Helical" evidence="7">
    <location>
        <begin position="36"/>
        <end position="55"/>
    </location>
</feature>
<evidence type="ECO:0000256" key="3">
    <source>
        <dbReference type="ARBA" id="ARBA00022618"/>
    </source>
</evidence>
<comment type="similarity">
    <text evidence="7">Belongs to the FtsQ/DivIB family. FtsQ subfamily.</text>
</comment>
<keyword evidence="6 7" id="KW-0131">Cell cycle</keyword>
<evidence type="ECO:0000313" key="10">
    <source>
        <dbReference type="Proteomes" id="UP001597474"/>
    </source>
</evidence>
<evidence type="ECO:0000313" key="9">
    <source>
        <dbReference type="EMBL" id="MFD2738534.1"/>
    </source>
</evidence>
<evidence type="ECO:0000256" key="4">
    <source>
        <dbReference type="ARBA" id="ARBA00022692"/>
    </source>
</evidence>
<dbReference type="RefSeq" id="WP_386371349.1">
    <property type="nucleotide sequence ID" value="NZ_JBHUMP010000002.1"/>
</dbReference>
<organism evidence="9 10">
    <name type="scientific">Sulfitobacter aestuarii</name>
    <dbReference type="NCBI Taxonomy" id="2161676"/>
    <lineage>
        <taxon>Bacteria</taxon>
        <taxon>Pseudomonadati</taxon>
        <taxon>Pseudomonadota</taxon>
        <taxon>Alphaproteobacteria</taxon>
        <taxon>Rhodobacterales</taxon>
        <taxon>Roseobacteraceae</taxon>
        <taxon>Sulfitobacter</taxon>
    </lineage>
</organism>
<comment type="function">
    <text evidence="7">Essential cell division protein.</text>
</comment>
<reference evidence="10" key="1">
    <citation type="journal article" date="2019" name="Int. J. Syst. Evol. Microbiol.">
        <title>The Global Catalogue of Microorganisms (GCM) 10K type strain sequencing project: providing services to taxonomists for standard genome sequencing and annotation.</title>
        <authorList>
            <consortium name="The Broad Institute Genomics Platform"/>
            <consortium name="The Broad Institute Genome Sequencing Center for Infectious Disease"/>
            <person name="Wu L."/>
            <person name="Ma J."/>
        </authorList>
    </citation>
    <scope>NUCLEOTIDE SEQUENCE [LARGE SCALE GENOMIC DNA]</scope>
    <source>
        <strain evidence="10">TISTR 2562</strain>
    </source>
</reference>
<dbReference type="PANTHER" id="PTHR35851">
    <property type="entry name" value="CELL DIVISION PROTEIN FTSQ"/>
    <property type="match status" value="1"/>
</dbReference>
<sequence>MRTLIRRSPKPAKADPAPSRWAWRMQRLMLTPGFRLALRAGVPFGLAMLIGTIYLSDESRRGAIIQVIEDTRTSIQDRPEFMVELMAIDGAEDALALQIREAVPLDLPKSSFKLDLPQIRATITALHGVRQASVRVRPGGVLQVDVTPRVPAAIWRRTEGLALIDESGAHVRDVGSRLDHPELPLIAGRGASRHVPEALQLMRAAAPLGSRLRGVVRIGERRWDVVLDREQRIMLPEADPVQALERVIALEGAQEVLSRDVAAVDMRLASRPTVRMNEEATREWWHIRQLSGQ</sequence>
<evidence type="ECO:0000259" key="8">
    <source>
        <dbReference type="Pfam" id="PF03799"/>
    </source>
</evidence>
<dbReference type="InterPro" id="IPR045335">
    <property type="entry name" value="FtsQ_C_sf"/>
</dbReference>
<dbReference type="Pfam" id="PF03799">
    <property type="entry name" value="FtsQ_DivIB_C"/>
    <property type="match status" value="1"/>
</dbReference>
<dbReference type="Proteomes" id="UP001597474">
    <property type="component" value="Unassembled WGS sequence"/>
</dbReference>
<dbReference type="HAMAP" id="MF_00911">
    <property type="entry name" value="FtsQ_subfam"/>
    <property type="match status" value="1"/>
</dbReference>
<gene>
    <name evidence="7" type="primary">ftsQ</name>
    <name evidence="9" type="ORF">ACFSUD_03030</name>
</gene>
<proteinExistence type="inferred from homology"/>
<feature type="domain" description="Cell division protein FtsQ/DivIB C-terminal" evidence="8">
    <location>
        <begin position="153"/>
        <end position="267"/>
    </location>
</feature>
<protein>
    <recommendedName>
        <fullName evidence="7">Cell division protein FtsQ</fullName>
    </recommendedName>
</protein>
<evidence type="ECO:0000256" key="5">
    <source>
        <dbReference type="ARBA" id="ARBA00022989"/>
    </source>
</evidence>
<dbReference type="GO" id="GO:0051301">
    <property type="term" value="P:cell division"/>
    <property type="evidence" value="ECO:0007669"/>
    <property type="project" value="UniProtKB-KW"/>
</dbReference>
<dbReference type="Gene3D" id="3.40.50.11690">
    <property type="entry name" value="Cell division protein FtsQ/DivIB"/>
    <property type="match status" value="1"/>
</dbReference>
<dbReference type="EMBL" id="JBHUMP010000002">
    <property type="protein sequence ID" value="MFD2738534.1"/>
    <property type="molecule type" value="Genomic_DNA"/>
</dbReference>
<dbReference type="InterPro" id="IPR026579">
    <property type="entry name" value="FtsQ"/>
</dbReference>